<proteinExistence type="predicted"/>
<organism evidence="1">
    <name type="scientific">Arundo donax</name>
    <name type="common">Giant reed</name>
    <name type="synonym">Donax arundinaceus</name>
    <dbReference type="NCBI Taxonomy" id="35708"/>
    <lineage>
        <taxon>Eukaryota</taxon>
        <taxon>Viridiplantae</taxon>
        <taxon>Streptophyta</taxon>
        <taxon>Embryophyta</taxon>
        <taxon>Tracheophyta</taxon>
        <taxon>Spermatophyta</taxon>
        <taxon>Magnoliopsida</taxon>
        <taxon>Liliopsida</taxon>
        <taxon>Poales</taxon>
        <taxon>Poaceae</taxon>
        <taxon>PACMAD clade</taxon>
        <taxon>Arundinoideae</taxon>
        <taxon>Arundineae</taxon>
        <taxon>Arundo</taxon>
    </lineage>
</organism>
<reference evidence="1" key="2">
    <citation type="journal article" date="2015" name="Data Brief">
        <title>Shoot transcriptome of the giant reed, Arundo donax.</title>
        <authorList>
            <person name="Barrero R.A."/>
            <person name="Guerrero F.D."/>
            <person name="Moolhuijzen P."/>
            <person name="Goolsby J.A."/>
            <person name="Tidwell J."/>
            <person name="Bellgard S.E."/>
            <person name="Bellgard M.I."/>
        </authorList>
    </citation>
    <scope>NUCLEOTIDE SEQUENCE</scope>
    <source>
        <tissue evidence="1">Shoot tissue taken approximately 20 cm above the soil surface</tissue>
    </source>
</reference>
<dbReference type="AlphaFoldDB" id="A0A0A9EZY6"/>
<evidence type="ECO:0000313" key="1">
    <source>
        <dbReference type="EMBL" id="JAE05597.1"/>
    </source>
</evidence>
<protein>
    <submittedName>
        <fullName evidence="1">Uncharacterized protein</fullName>
    </submittedName>
</protein>
<reference evidence="1" key="1">
    <citation type="submission" date="2014-09" db="EMBL/GenBank/DDBJ databases">
        <authorList>
            <person name="Magalhaes I.L.F."/>
            <person name="Oliveira U."/>
            <person name="Santos F.R."/>
            <person name="Vidigal T.H.D.A."/>
            <person name="Brescovit A.D."/>
            <person name="Santos A.J."/>
        </authorList>
    </citation>
    <scope>NUCLEOTIDE SEQUENCE</scope>
    <source>
        <tissue evidence="1">Shoot tissue taken approximately 20 cm above the soil surface</tissue>
    </source>
</reference>
<sequence>MPSPPLPPCPPPPLRPLLKIFPRPIPPLHPNPVALRVPDVCTVTLPALLKLMTVPCTRPKHQYLQHSISQADEKFP</sequence>
<accession>A0A0A9EZY6</accession>
<dbReference type="EMBL" id="GBRH01192299">
    <property type="protein sequence ID" value="JAE05597.1"/>
    <property type="molecule type" value="Transcribed_RNA"/>
</dbReference>
<name>A0A0A9EZY6_ARUDO</name>